<sequence>MTDSDLPTPDTAAGKRRRRLLLRKRFYQRLWGGRAANETPVVVFLAGTPDIANGHIISALEANFDTDLYRAGDPRVFEDQRLRPDDDLRQLIRKSRAPAVIFVAGGESDSMATLIERFSPARVLWFYEPLTRFVERAPRALDETTTRRLLAARSDRDDDALPAPLALFANSQETDVPTIWALAWYVIHDAYRRQRLGKRGAAHLISERALIAAPGATLDGIFEIVGVGARRNKQAPRIRTKRQRFSDSMLPEPVREACAELQGWLDAHAEDPADLA</sequence>
<evidence type="ECO:0000313" key="1">
    <source>
        <dbReference type="EMBL" id="KEZ77879.1"/>
    </source>
</evidence>
<accession>A0A084IME5</accession>
<name>A0A084IME5_SALHC</name>
<dbReference type="AlphaFoldDB" id="A0A084IME5"/>
<dbReference type="OrthoDB" id="7063954at2"/>
<protein>
    <submittedName>
        <fullName evidence="1">Uncharacterized protein</fullName>
    </submittedName>
</protein>
<keyword evidence="2" id="KW-1185">Reference proteome</keyword>
<dbReference type="Proteomes" id="UP000028302">
    <property type="component" value="Unassembled WGS sequence"/>
</dbReference>
<evidence type="ECO:0000313" key="2">
    <source>
        <dbReference type="Proteomes" id="UP000028302"/>
    </source>
</evidence>
<proteinExistence type="predicted"/>
<comment type="caution">
    <text evidence="1">The sequence shown here is derived from an EMBL/GenBank/DDBJ whole genome shotgun (WGS) entry which is preliminary data.</text>
</comment>
<dbReference type="RefSeq" id="WP_037336265.1">
    <property type="nucleotide sequence ID" value="NZ_APNK01000008.1"/>
</dbReference>
<dbReference type="STRING" id="1304275.C41B8_07527"/>
<organism evidence="1 2">
    <name type="scientific">Salinisphaera hydrothermalis (strain C41B8)</name>
    <dbReference type="NCBI Taxonomy" id="1304275"/>
    <lineage>
        <taxon>Bacteria</taxon>
        <taxon>Pseudomonadati</taxon>
        <taxon>Pseudomonadota</taxon>
        <taxon>Gammaproteobacteria</taxon>
        <taxon>Salinisphaerales</taxon>
        <taxon>Salinisphaeraceae</taxon>
        <taxon>Salinisphaera</taxon>
    </lineage>
</organism>
<dbReference type="EMBL" id="APNK01000008">
    <property type="protein sequence ID" value="KEZ77879.1"/>
    <property type="molecule type" value="Genomic_DNA"/>
</dbReference>
<gene>
    <name evidence="1" type="ORF">C41B8_07527</name>
</gene>
<reference evidence="1 2" key="1">
    <citation type="submission" date="2013-03" db="EMBL/GenBank/DDBJ databases">
        <title>Salinisphaera hydrothermalis C41B8 Genome Sequencing.</title>
        <authorList>
            <person name="Li C."/>
            <person name="Lai Q."/>
            <person name="Shao Z."/>
        </authorList>
    </citation>
    <scope>NUCLEOTIDE SEQUENCE [LARGE SCALE GENOMIC DNA]</scope>
    <source>
        <strain evidence="1 2">C41B8</strain>
    </source>
</reference>